<evidence type="ECO:0000256" key="7">
    <source>
        <dbReference type="RuleBase" id="RU364138"/>
    </source>
</evidence>
<dbReference type="GO" id="GO:0004620">
    <property type="term" value="F:phospholipase activity"/>
    <property type="evidence" value="ECO:0007669"/>
    <property type="project" value="InterPro"/>
</dbReference>
<dbReference type="Proteomes" id="UP000036681">
    <property type="component" value="Unplaced"/>
</dbReference>
<keyword evidence="8" id="KW-1133">Transmembrane helix</keyword>
<comment type="function">
    <text evidence="7">Putative phospholipase.</text>
</comment>
<organism evidence="9 10">
    <name type="scientific">Ascaris lumbricoides</name>
    <name type="common">Giant roundworm</name>
    <dbReference type="NCBI Taxonomy" id="6252"/>
    <lineage>
        <taxon>Eukaryota</taxon>
        <taxon>Metazoa</taxon>
        <taxon>Ecdysozoa</taxon>
        <taxon>Nematoda</taxon>
        <taxon>Chromadorea</taxon>
        <taxon>Rhabditida</taxon>
        <taxon>Spirurina</taxon>
        <taxon>Ascaridomorpha</taxon>
        <taxon>Ascaridoidea</taxon>
        <taxon>Ascarididae</taxon>
        <taxon>Ascaris</taxon>
    </lineage>
</organism>
<keyword evidence="6" id="KW-0325">Glycoprotein</keyword>
<dbReference type="InterPro" id="IPR007000">
    <property type="entry name" value="PLipase_B-like"/>
</dbReference>
<dbReference type="InterPro" id="IPR043041">
    <property type="entry name" value="PLipase_B-like_dom2"/>
</dbReference>
<keyword evidence="8" id="KW-0812">Transmembrane</keyword>
<accession>A0A0M3HIL9</accession>
<name>A0A0M3HIL9_ASCLU</name>
<dbReference type="Gene3D" id="1.10.439.20">
    <property type="entry name" value="Phospholipase B-like, domain 2"/>
    <property type="match status" value="1"/>
</dbReference>
<comment type="similarity">
    <text evidence="1 7">Belongs to the phospholipase B-like family.</text>
</comment>
<keyword evidence="3 7" id="KW-0378">Hydrolase</keyword>
<keyword evidence="5 7" id="KW-0443">Lipid metabolism</keyword>
<protein>
    <recommendedName>
        <fullName evidence="7">Phospholipase B-like</fullName>
        <ecNumber evidence="7">3.1.1.-</ecNumber>
    </recommendedName>
</protein>
<evidence type="ECO:0000256" key="5">
    <source>
        <dbReference type="ARBA" id="ARBA00023098"/>
    </source>
</evidence>
<reference evidence="10" key="1">
    <citation type="submission" date="2017-02" db="UniProtKB">
        <authorList>
            <consortium name="WormBaseParasite"/>
        </authorList>
    </citation>
    <scope>IDENTIFICATION</scope>
</reference>
<dbReference type="AlphaFoldDB" id="A0A0M3HIL9"/>
<dbReference type="GO" id="GO:0016042">
    <property type="term" value="P:lipid catabolic process"/>
    <property type="evidence" value="ECO:0007669"/>
    <property type="project" value="UniProtKB-KW"/>
</dbReference>
<dbReference type="Pfam" id="PF04916">
    <property type="entry name" value="Phospholip_B"/>
    <property type="match status" value="1"/>
</dbReference>
<evidence type="ECO:0000256" key="1">
    <source>
        <dbReference type="ARBA" id="ARBA00007835"/>
    </source>
</evidence>
<evidence type="ECO:0000256" key="6">
    <source>
        <dbReference type="ARBA" id="ARBA00023180"/>
    </source>
</evidence>
<keyword evidence="2" id="KW-0732">Signal</keyword>
<evidence type="ECO:0000313" key="10">
    <source>
        <dbReference type="WBParaSite" id="ALUE_0000136401-mRNA-1"/>
    </source>
</evidence>
<keyword evidence="8" id="KW-0472">Membrane</keyword>
<proteinExistence type="inferred from homology"/>
<feature type="transmembrane region" description="Helical" evidence="8">
    <location>
        <begin position="62"/>
        <end position="86"/>
    </location>
</feature>
<evidence type="ECO:0000256" key="4">
    <source>
        <dbReference type="ARBA" id="ARBA00022963"/>
    </source>
</evidence>
<evidence type="ECO:0000256" key="2">
    <source>
        <dbReference type="ARBA" id="ARBA00022729"/>
    </source>
</evidence>
<evidence type="ECO:0000256" key="3">
    <source>
        <dbReference type="ARBA" id="ARBA00022801"/>
    </source>
</evidence>
<dbReference type="WBParaSite" id="ALUE_0000136401-mRNA-1">
    <property type="protein sequence ID" value="ALUE_0000136401-mRNA-1"/>
    <property type="gene ID" value="ALUE_0000136401"/>
</dbReference>
<sequence length="121" mass="14136">LQRTSSKLSGNLSSVVIGYHIHNAVEDYCKNYTEYCSRLNEFVNQSMQWIKRELASKNPDDIYWAQVYFVIQTIFLDSVITVTILLTPPTSLTLPRFLLKHAVNTTATTFIKYFRYFYSPH</sequence>
<keyword evidence="4 7" id="KW-0442">Lipid degradation</keyword>
<evidence type="ECO:0000313" key="9">
    <source>
        <dbReference type="Proteomes" id="UP000036681"/>
    </source>
</evidence>
<dbReference type="EC" id="3.1.1.-" evidence="7"/>
<evidence type="ECO:0000256" key="8">
    <source>
        <dbReference type="SAM" id="Phobius"/>
    </source>
</evidence>
<keyword evidence="9" id="KW-1185">Reference proteome</keyword>